<accession>A0A132PTQ2</accession>
<reference evidence="2 3" key="1">
    <citation type="submission" date="2015-07" db="EMBL/GenBank/DDBJ databases">
        <title>A draft genome sequence of Mycobacterium wolinskyi.</title>
        <authorList>
            <person name="de Man T.J."/>
            <person name="Perry K.A."/>
            <person name="Coulliette A.D."/>
            <person name="Jensen B."/>
            <person name="Toney N.C."/>
            <person name="Limbago B.M."/>
            <person name="Noble-Wang J."/>
        </authorList>
    </citation>
    <scope>NUCLEOTIDE SEQUENCE [LARGE SCALE GENOMIC DNA]</scope>
    <source>
        <strain evidence="2 3">CDC_01</strain>
    </source>
</reference>
<dbReference type="GO" id="GO:0004176">
    <property type="term" value="F:ATP-dependent peptidase activity"/>
    <property type="evidence" value="ECO:0007669"/>
    <property type="project" value="InterPro"/>
</dbReference>
<dbReference type="InterPro" id="IPR037219">
    <property type="entry name" value="Peptidase_M41-like"/>
</dbReference>
<dbReference type="EMBL" id="LGTW01000002">
    <property type="protein sequence ID" value="KWX25721.1"/>
    <property type="molecule type" value="Genomic_DNA"/>
</dbReference>
<gene>
    <name evidence="2" type="ORF">AFM11_05175</name>
</gene>
<feature type="region of interest" description="Disordered" evidence="1">
    <location>
        <begin position="1"/>
        <end position="23"/>
    </location>
</feature>
<evidence type="ECO:0000256" key="1">
    <source>
        <dbReference type="SAM" id="MobiDB-lite"/>
    </source>
</evidence>
<evidence type="ECO:0000313" key="3">
    <source>
        <dbReference type="Proteomes" id="UP000070612"/>
    </source>
</evidence>
<proteinExistence type="predicted"/>
<keyword evidence="3" id="KW-1185">Reference proteome</keyword>
<dbReference type="SUPFAM" id="SSF140990">
    <property type="entry name" value="FtsH protease domain-like"/>
    <property type="match status" value="1"/>
</dbReference>
<dbReference type="AlphaFoldDB" id="A0A132PTQ2"/>
<dbReference type="PATRIC" id="fig|59750.3.peg.2916"/>
<evidence type="ECO:0008006" key="4">
    <source>
        <dbReference type="Google" id="ProtNLM"/>
    </source>
</evidence>
<organism evidence="2 3">
    <name type="scientific">Mycolicibacterium wolinskyi</name>
    <dbReference type="NCBI Taxonomy" id="59750"/>
    <lineage>
        <taxon>Bacteria</taxon>
        <taxon>Bacillati</taxon>
        <taxon>Actinomycetota</taxon>
        <taxon>Actinomycetes</taxon>
        <taxon>Mycobacteriales</taxon>
        <taxon>Mycobacteriaceae</taxon>
        <taxon>Mycolicibacterium</taxon>
    </lineage>
</organism>
<sequence length="202" mass="21504">MRAASPAPAPTRKPKRPNLTYSDLGDDEKLHLRACVHEAGHAVVGAMLGGEIHAAVVSNSKVDGLQGFVSWDRLPDNIESRVTYSGMFAEGMWLYGPRPTARQMRELHAYNGRDTEALCASAVREMNGSPTAEARMAVPPLLNRTWPAVVRVAQQLYKTGEATHEDVCAALGLPKGDRGGPGSSAVSSIKAGLRAVPPLPTA</sequence>
<name>A0A132PTQ2_9MYCO</name>
<dbReference type="GO" id="GO:0004222">
    <property type="term" value="F:metalloendopeptidase activity"/>
    <property type="evidence" value="ECO:0007669"/>
    <property type="project" value="InterPro"/>
</dbReference>
<comment type="caution">
    <text evidence="2">The sequence shown here is derived from an EMBL/GenBank/DDBJ whole genome shotgun (WGS) entry which is preliminary data.</text>
</comment>
<dbReference type="GO" id="GO:0005524">
    <property type="term" value="F:ATP binding"/>
    <property type="evidence" value="ECO:0007669"/>
    <property type="project" value="InterPro"/>
</dbReference>
<evidence type="ECO:0000313" key="2">
    <source>
        <dbReference type="EMBL" id="KWX25721.1"/>
    </source>
</evidence>
<dbReference type="GO" id="GO:0006508">
    <property type="term" value="P:proteolysis"/>
    <property type="evidence" value="ECO:0007669"/>
    <property type="project" value="InterPro"/>
</dbReference>
<dbReference type="Proteomes" id="UP000070612">
    <property type="component" value="Unassembled WGS sequence"/>
</dbReference>
<protein>
    <recommendedName>
        <fullName evidence="4">Peptidase M41 domain-containing protein</fullName>
    </recommendedName>
</protein>